<protein>
    <submittedName>
        <fullName evidence="1">Uncharacterized protein</fullName>
    </submittedName>
</protein>
<organism evidence="1 2">
    <name type="scientific">Bradyrhizobium elkanii</name>
    <dbReference type="NCBI Taxonomy" id="29448"/>
    <lineage>
        <taxon>Bacteria</taxon>
        <taxon>Pseudomonadati</taxon>
        <taxon>Pseudomonadota</taxon>
        <taxon>Alphaproteobacteria</taxon>
        <taxon>Hyphomicrobiales</taxon>
        <taxon>Nitrobacteraceae</taxon>
        <taxon>Bradyrhizobium</taxon>
    </lineage>
</organism>
<evidence type="ECO:0000313" key="1">
    <source>
        <dbReference type="EMBL" id="MBP1296022.1"/>
    </source>
</evidence>
<evidence type="ECO:0000313" key="2">
    <source>
        <dbReference type="Proteomes" id="UP000673383"/>
    </source>
</evidence>
<sequence length="35" mass="3842">MRGSKSEHGRIIKSHLHAPIDALKIIAVARHLLGD</sequence>
<proteinExistence type="predicted"/>
<accession>A0A8I1YAW9</accession>
<dbReference type="EMBL" id="JAFICZ010000001">
    <property type="protein sequence ID" value="MBP1296022.1"/>
    <property type="molecule type" value="Genomic_DNA"/>
</dbReference>
<gene>
    <name evidence="1" type="ORF">JOH49_005775</name>
</gene>
<name>A0A8I1YAW9_BRAEL</name>
<dbReference type="AlphaFoldDB" id="A0A8I1YAW9"/>
<comment type="caution">
    <text evidence="1">The sequence shown here is derived from an EMBL/GenBank/DDBJ whole genome shotgun (WGS) entry which is preliminary data.</text>
</comment>
<reference evidence="1" key="1">
    <citation type="submission" date="2021-02" db="EMBL/GenBank/DDBJ databases">
        <title>Genomic Encyclopedia of Type Strains, Phase IV (KMG-V): Genome sequencing to study the core and pangenomes of soil and plant-associated prokaryotes.</title>
        <authorList>
            <person name="Whitman W."/>
        </authorList>
    </citation>
    <scope>NUCLEOTIDE SEQUENCE</scope>
    <source>
        <strain evidence="1">USDA 406</strain>
    </source>
</reference>
<dbReference type="Proteomes" id="UP000673383">
    <property type="component" value="Unassembled WGS sequence"/>
</dbReference>